<name>A0A6A4NMJ4_LUPAL</name>
<dbReference type="PANTHER" id="PTHR10015:SF285">
    <property type="entry name" value="HEAT STRESS TRANSCRIPTION FACTOR B-3"/>
    <property type="match status" value="1"/>
</dbReference>
<dbReference type="Proteomes" id="UP000447434">
    <property type="component" value="Chromosome 20"/>
</dbReference>
<evidence type="ECO:0000256" key="9">
    <source>
        <dbReference type="RuleBase" id="RU004020"/>
    </source>
</evidence>
<dbReference type="PANTHER" id="PTHR10015">
    <property type="entry name" value="HEAT SHOCK TRANSCRIPTION FACTOR"/>
    <property type="match status" value="1"/>
</dbReference>
<reference evidence="12" key="1">
    <citation type="journal article" date="2020" name="Nat. Commun.">
        <title>Genome sequence of the cluster root forming white lupin.</title>
        <authorList>
            <person name="Hufnagel B."/>
            <person name="Marques A."/>
            <person name="Soriano A."/>
            <person name="Marques L."/>
            <person name="Divol F."/>
            <person name="Doumas P."/>
            <person name="Sallet E."/>
            <person name="Mancinotti D."/>
            <person name="Carrere S."/>
            <person name="Marande W."/>
            <person name="Arribat S."/>
            <person name="Keller J."/>
            <person name="Huneau C."/>
            <person name="Blein T."/>
            <person name="Aime D."/>
            <person name="Laguerre M."/>
            <person name="Taylor J."/>
            <person name="Schubert V."/>
            <person name="Nelson M."/>
            <person name="Geu-Flores F."/>
            <person name="Crespi M."/>
            <person name="Gallardo-Guerrero K."/>
            <person name="Delaux P.-M."/>
            <person name="Salse J."/>
            <person name="Berges H."/>
            <person name="Guyot R."/>
            <person name="Gouzy J."/>
            <person name="Peret B."/>
        </authorList>
    </citation>
    <scope>NUCLEOTIDE SEQUENCE [LARGE SCALE GENOMIC DNA]</scope>
    <source>
        <strain evidence="12">cv. Amiga</strain>
    </source>
</reference>
<evidence type="ECO:0000313" key="11">
    <source>
        <dbReference type="EMBL" id="KAE9590712.1"/>
    </source>
</evidence>
<dbReference type="InterPro" id="IPR036388">
    <property type="entry name" value="WH-like_DNA-bd_sf"/>
</dbReference>
<evidence type="ECO:0000256" key="3">
    <source>
        <dbReference type="ARBA" id="ARBA00022553"/>
    </source>
</evidence>
<keyword evidence="4" id="KW-0805">Transcription regulation</keyword>
<dbReference type="InterPro" id="IPR036390">
    <property type="entry name" value="WH_DNA-bd_sf"/>
</dbReference>
<comment type="subunit">
    <text evidence="2">Homotrimer.</text>
</comment>
<dbReference type="OrthoDB" id="60033at2759"/>
<evidence type="ECO:0000256" key="7">
    <source>
        <dbReference type="ARBA" id="ARBA00023163"/>
    </source>
</evidence>
<dbReference type="GO" id="GO:0000978">
    <property type="term" value="F:RNA polymerase II cis-regulatory region sequence-specific DNA binding"/>
    <property type="evidence" value="ECO:0007669"/>
    <property type="project" value="TreeGrafter"/>
</dbReference>
<dbReference type="SMART" id="SM00415">
    <property type="entry name" value="HSF"/>
    <property type="match status" value="1"/>
</dbReference>
<evidence type="ECO:0000256" key="10">
    <source>
        <dbReference type="SAM" id="MobiDB-lite"/>
    </source>
</evidence>
<comment type="caution">
    <text evidence="11">The sequence shown here is derived from an EMBL/GenBank/DDBJ whole genome shotgun (WGS) entry which is preliminary data.</text>
</comment>
<feature type="compositionally biased region" description="Low complexity" evidence="10">
    <location>
        <begin position="234"/>
        <end position="243"/>
    </location>
</feature>
<feature type="compositionally biased region" description="Basic and acidic residues" evidence="10">
    <location>
        <begin position="197"/>
        <end position="209"/>
    </location>
</feature>
<dbReference type="GO" id="GO:0005634">
    <property type="term" value="C:nucleus"/>
    <property type="evidence" value="ECO:0007669"/>
    <property type="project" value="UniProtKB-SubCell"/>
</dbReference>
<dbReference type="GO" id="GO:0003700">
    <property type="term" value="F:DNA-binding transcription factor activity"/>
    <property type="evidence" value="ECO:0007669"/>
    <property type="project" value="InterPro"/>
</dbReference>
<dbReference type="AlphaFoldDB" id="A0A6A4NMJ4"/>
<gene>
    <name evidence="11" type="ORF">Lalb_Chr20g0110551</name>
</gene>
<dbReference type="Gene3D" id="1.10.10.10">
    <property type="entry name" value="Winged helix-like DNA-binding domain superfamily/Winged helix DNA-binding domain"/>
    <property type="match status" value="1"/>
</dbReference>
<sequence length="243" mass="27899">MDGVSDKGLLEYARKCTPPPFLLKTYMLVEDPATDDVVSWNAEGTAFVVWQPAEFARDLLPTLFKHSNFSSFVRQLNTYGFRKVTTSRWEFCNEKFKKGERDLLCEIRRRKSWRIKQQQSTTPNQVATPPQDSDEDQRSASTSSSSGYTTLIDENKRLKKENGVLSSELKSMRNKCMELLDLVAKYSNNNNNSHYATKKEEKNKKEDEKTMLFGVRLDVVQGEKRKRSSEISEKSGSILLSQS</sequence>
<keyword evidence="3" id="KW-0597">Phosphoprotein</keyword>
<dbReference type="EMBL" id="WOCE01000020">
    <property type="protein sequence ID" value="KAE9590712.1"/>
    <property type="molecule type" value="Genomic_DNA"/>
</dbReference>
<comment type="similarity">
    <text evidence="9">Belongs to the HSF family.</text>
</comment>
<feature type="compositionally biased region" description="Polar residues" evidence="10">
    <location>
        <begin position="115"/>
        <end position="131"/>
    </location>
</feature>
<protein>
    <submittedName>
        <fullName evidence="11">Putative transcription factor HSF-type-DNA-binding family</fullName>
    </submittedName>
</protein>
<evidence type="ECO:0000256" key="5">
    <source>
        <dbReference type="ARBA" id="ARBA00023016"/>
    </source>
</evidence>
<keyword evidence="5" id="KW-0346">Stress response</keyword>
<evidence type="ECO:0000256" key="6">
    <source>
        <dbReference type="ARBA" id="ARBA00023125"/>
    </source>
</evidence>
<evidence type="ECO:0000256" key="2">
    <source>
        <dbReference type="ARBA" id="ARBA00011233"/>
    </source>
</evidence>
<dbReference type="InterPro" id="IPR000232">
    <property type="entry name" value="HSF_DNA-bd"/>
</dbReference>
<keyword evidence="12" id="KW-1185">Reference proteome</keyword>
<organism evidence="11 12">
    <name type="scientific">Lupinus albus</name>
    <name type="common">White lupine</name>
    <name type="synonym">Lupinus termis</name>
    <dbReference type="NCBI Taxonomy" id="3870"/>
    <lineage>
        <taxon>Eukaryota</taxon>
        <taxon>Viridiplantae</taxon>
        <taxon>Streptophyta</taxon>
        <taxon>Embryophyta</taxon>
        <taxon>Tracheophyta</taxon>
        <taxon>Spermatophyta</taxon>
        <taxon>Magnoliopsida</taxon>
        <taxon>eudicotyledons</taxon>
        <taxon>Gunneridae</taxon>
        <taxon>Pentapetalae</taxon>
        <taxon>rosids</taxon>
        <taxon>fabids</taxon>
        <taxon>Fabales</taxon>
        <taxon>Fabaceae</taxon>
        <taxon>Papilionoideae</taxon>
        <taxon>50 kb inversion clade</taxon>
        <taxon>genistoids sensu lato</taxon>
        <taxon>core genistoids</taxon>
        <taxon>Genisteae</taxon>
        <taxon>Lupinus</taxon>
    </lineage>
</organism>
<dbReference type="FunFam" id="1.10.10.10:FF:000037">
    <property type="entry name" value="Heat stress transcription factor B-4"/>
    <property type="match status" value="1"/>
</dbReference>
<feature type="region of interest" description="Disordered" evidence="10">
    <location>
        <begin position="115"/>
        <end position="153"/>
    </location>
</feature>
<dbReference type="PRINTS" id="PR00056">
    <property type="entry name" value="HSFDOMAIN"/>
</dbReference>
<keyword evidence="8" id="KW-0539">Nucleus</keyword>
<feature type="region of interest" description="Disordered" evidence="10">
    <location>
        <begin position="221"/>
        <end position="243"/>
    </location>
</feature>
<accession>A0A6A4NMJ4</accession>
<evidence type="ECO:0000256" key="4">
    <source>
        <dbReference type="ARBA" id="ARBA00023015"/>
    </source>
</evidence>
<keyword evidence="7" id="KW-0804">Transcription</keyword>
<dbReference type="SUPFAM" id="SSF46785">
    <property type="entry name" value="Winged helix' DNA-binding domain"/>
    <property type="match status" value="1"/>
</dbReference>
<dbReference type="PROSITE" id="PS00434">
    <property type="entry name" value="HSF_DOMAIN"/>
    <property type="match status" value="1"/>
</dbReference>
<evidence type="ECO:0000256" key="1">
    <source>
        <dbReference type="ARBA" id="ARBA00004123"/>
    </source>
</evidence>
<dbReference type="Pfam" id="PF00447">
    <property type="entry name" value="HSF_DNA-bind"/>
    <property type="match status" value="1"/>
</dbReference>
<evidence type="ECO:0000313" key="12">
    <source>
        <dbReference type="Proteomes" id="UP000447434"/>
    </source>
</evidence>
<comment type="subcellular location">
    <subcellularLocation>
        <location evidence="1">Nucleus</location>
    </subcellularLocation>
</comment>
<feature type="region of interest" description="Disordered" evidence="10">
    <location>
        <begin position="188"/>
        <end position="209"/>
    </location>
</feature>
<proteinExistence type="inferred from homology"/>
<keyword evidence="6 11" id="KW-0238">DNA-binding</keyword>
<dbReference type="GO" id="GO:0006357">
    <property type="term" value="P:regulation of transcription by RNA polymerase II"/>
    <property type="evidence" value="ECO:0007669"/>
    <property type="project" value="TreeGrafter"/>
</dbReference>
<evidence type="ECO:0000256" key="8">
    <source>
        <dbReference type="ARBA" id="ARBA00023242"/>
    </source>
</evidence>